<dbReference type="Gene3D" id="2.40.10.120">
    <property type="match status" value="1"/>
</dbReference>
<proteinExistence type="predicted"/>
<dbReference type="AlphaFoldDB" id="A0A538SC59"/>
<feature type="signal peptide" evidence="3">
    <location>
        <begin position="1"/>
        <end position="19"/>
    </location>
</feature>
<evidence type="ECO:0000256" key="2">
    <source>
        <dbReference type="ARBA" id="ARBA00022801"/>
    </source>
</evidence>
<dbReference type="InterPro" id="IPR009003">
    <property type="entry name" value="Peptidase_S1_PA"/>
</dbReference>
<keyword evidence="3" id="KW-0732">Signal</keyword>
<dbReference type="Gene3D" id="2.30.42.10">
    <property type="match status" value="2"/>
</dbReference>
<dbReference type="EMBL" id="VBOT01000130">
    <property type="protein sequence ID" value="TMQ48961.1"/>
    <property type="molecule type" value="Genomic_DNA"/>
</dbReference>
<dbReference type="InterPro" id="IPR001940">
    <property type="entry name" value="Peptidase_S1C"/>
</dbReference>
<dbReference type="GO" id="GO:0006508">
    <property type="term" value="P:proteolysis"/>
    <property type="evidence" value="ECO:0007669"/>
    <property type="project" value="UniProtKB-KW"/>
</dbReference>
<dbReference type="SUPFAM" id="SSF50156">
    <property type="entry name" value="PDZ domain-like"/>
    <property type="match status" value="2"/>
</dbReference>
<feature type="chain" id="PRO_5021863521" evidence="3">
    <location>
        <begin position="20"/>
        <end position="442"/>
    </location>
</feature>
<name>A0A538SC59_UNCEI</name>
<evidence type="ECO:0000256" key="1">
    <source>
        <dbReference type="ARBA" id="ARBA00022670"/>
    </source>
</evidence>
<evidence type="ECO:0000313" key="5">
    <source>
        <dbReference type="Proteomes" id="UP000320184"/>
    </source>
</evidence>
<dbReference type="Proteomes" id="UP000320184">
    <property type="component" value="Unassembled WGS sequence"/>
</dbReference>
<dbReference type="PANTHER" id="PTHR43343:SF3">
    <property type="entry name" value="PROTEASE DO-LIKE 8, CHLOROPLASTIC"/>
    <property type="match status" value="1"/>
</dbReference>
<accession>A0A538SC59</accession>
<dbReference type="SUPFAM" id="SSF50494">
    <property type="entry name" value="Trypsin-like serine proteases"/>
    <property type="match status" value="1"/>
</dbReference>
<dbReference type="InterPro" id="IPR051201">
    <property type="entry name" value="Chloro_Bact_Ser_Proteases"/>
</dbReference>
<dbReference type="Pfam" id="PF13365">
    <property type="entry name" value="Trypsin_2"/>
    <property type="match status" value="1"/>
</dbReference>
<dbReference type="InterPro" id="IPR036034">
    <property type="entry name" value="PDZ_sf"/>
</dbReference>
<dbReference type="PANTHER" id="PTHR43343">
    <property type="entry name" value="PEPTIDASE S12"/>
    <property type="match status" value="1"/>
</dbReference>
<keyword evidence="1 4" id="KW-0645">Protease</keyword>
<sequence>MRRISRRAGLALLFSTALAPFGPGARAAGRDAAEAIFRGARAYTVRIRTEIVTPFAEDSRGAFMGAGFVVDASRGWVLTNAHVVGQSPSTVLVAFADEPFVPARKIYVDSFTDVAVVAIEVKGRALRAAPLDCSETPNVGESVGAFGHPLGLLFTGSRGIVSGRTDQIGPDLLQIDATVDHGNSGGPVIRLRDGRVVGIATAGAGGQRSDRVNFATPMKDVCRILDLLKAGVAPDPPKMPFSLLVNEDGSHTLQVGCTFDSTRWPFEPGDRIVSLPGHEGSLKTLSDLVTALRGRPGPVPLLVERQGKRVQIEITPERRAPVLERRAAIIDGALIAPAAFEDAPALREAAEFMIQSVEPGSAAEGLGLGQQDIVDTFDGHRFESLQLLMAYLRQHPRGTPIRLVLRRWSGAIHGIFDYHVRELPGEDVRFVGVEEPVASDGR</sequence>
<protein>
    <submittedName>
        <fullName evidence="4">Trypsin-like serine protease</fullName>
    </submittedName>
</protein>
<evidence type="ECO:0000313" key="4">
    <source>
        <dbReference type="EMBL" id="TMQ48961.1"/>
    </source>
</evidence>
<keyword evidence="2" id="KW-0378">Hydrolase</keyword>
<evidence type="ECO:0000256" key="3">
    <source>
        <dbReference type="SAM" id="SignalP"/>
    </source>
</evidence>
<comment type="caution">
    <text evidence="4">The sequence shown here is derived from an EMBL/GenBank/DDBJ whole genome shotgun (WGS) entry which is preliminary data.</text>
</comment>
<dbReference type="GO" id="GO:0004252">
    <property type="term" value="F:serine-type endopeptidase activity"/>
    <property type="evidence" value="ECO:0007669"/>
    <property type="project" value="InterPro"/>
</dbReference>
<reference evidence="4 5" key="1">
    <citation type="journal article" date="2019" name="Nat. Microbiol.">
        <title>Mediterranean grassland soil C-N compound turnover is dependent on rainfall and depth, and is mediated by genomically divergent microorganisms.</title>
        <authorList>
            <person name="Diamond S."/>
            <person name="Andeer P.F."/>
            <person name="Li Z."/>
            <person name="Crits-Christoph A."/>
            <person name="Burstein D."/>
            <person name="Anantharaman K."/>
            <person name="Lane K.R."/>
            <person name="Thomas B.C."/>
            <person name="Pan C."/>
            <person name="Northen T.R."/>
            <person name="Banfield J.F."/>
        </authorList>
    </citation>
    <scope>NUCLEOTIDE SEQUENCE [LARGE SCALE GENOMIC DNA]</scope>
    <source>
        <strain evidence="4">WS_3</strain>
    </source>
</reference>
<dbReference type="PRINTS" id="PR00834">
    <property type="entry name" value="PROTEASES2C"/>
</dbReference>
<gene>
    <name evidence="4" type="ORF">E6K73_10775</name>
</gene>
<organism evidence="4 5">
    <name type="scientific">Eiseniibacteriota bacterium</name>
    <dbReference type="NCBI Taxonomy" id="2212470"/>
    <lineage>
        <taxon>Bacteria</taxon>
        <taxon>Candidatus Eiseniibacteriota</taxon>
    </lineage>
</organism>